<feature type="domain" description="Rap1a immunity protein" evidence="2">
    <location>
        <begin position="48"/>
        <end position="116"/>
    </location>
</feature>
<evidence type="ECO:0000313" key="4">
    <source>
        <dbReference type="Proteomes" id="UP000003880"/>
    </source>
</evidence>
<reference evidence="3 4" key="1">
    <citation type="submission" date="2010-02" db="EMBL/GenBank/DDBJ databases">
        <authorList>
            <person name="Weinstock G."/>
            <person name="Sodergren E."/>
            <person name="Clifton S."/>
            <person name="Fulton L."/>
            <person name="Fulton B."/>
            <person name="Courtney L."/>
            <person name="Fronick C."/>
            <person name="Harrison M."/>
            <person name="Strong C."/>
            <person name="Farmer C."/>
            <person name="Delahaunty K."/>
            <person name="Markovic C."/>
            <person name="Hall O."/>
            <person name="Minx P."/>
            <person name="Tomlinson C."/>
            <person name="Mitreva M."/>
            <person name="Nelson J."/>
            <person name="Hou S."/>
            <person name="Wollam A."/>
            <person name="Pepin K.H."/>
            <person name="Johnson M."/>
            <person name="Bhonagiri V."/>
            <person name="Zhang X."/>
            <person name="Suruliraj S."/>
            <person name="Warren W."/>
            <person name="Chinwalla A."/>
            <person name="Mardis E.R."/>
            <person name="Wilson R.K."/>
        </authorList>
    </citation>
    <scope>NUCLEOTIDE SEQUENCE [LARGE SCALE GENOMIC DNA]</scope>
    <source>
        <strain evidence="3 4">ATCC 29220</strain>
    </source>
</reference>
<feature type="signal peptide" evidence="1">
    <location>
        <begin position="1"/>
        <end position="21"/>
    </location>
</feature>
<keyword evidence="1" id="KW-0732">Signal</keyword>
<evidence type="ECO:0000256" key="1">
    <source>
        <dbReference type="SAM" id="SignalP"/>
    </source>
</evidence>
<organism evidence="3 4">
    <name type="scientific">Citrobacter youngae ATCC 29220</name>
    <dbReference type="NCBI Taxonomy" id="500640"/>
    <lineage>
        <taxon>Bacteria</taxon>
        <taxon>Pseudomonadati</taxon>
        <taxon>Pseudomonadota</taxon>
        <taxon>Gammaproteobacteria</taxon>
        <taxon>Enterobacterales</taxon>
        <taxon>Enterobacteriaceae</taxon>
        <taxon>Citrobacter</taxon>
        <taxon>Citrobacter freundii complex</taxon>
    </lineage>
</organism>
<accession>D4BKE5</accession>
<dbReference type="AlphaFoldDB" id="D4BKE5"/>
<sequence length="125" mass="13810">MNTIAKLILTFSLYIPLVSHAENTEEFNGDYLLNGYELYEKDHNAIYQLPASAAFSGYVRGIVTVLSAEKDICISDPFDINQAFDVVGSLLKTNPQERNNLPAVIVAEALVEKYPCSPNGPSQRN</sequence>
<evidence type="ECO:0000259" key="2">
    <source>
        <dbReference type="Pfam" id="PF18602"/>
    </source>
</evidence>
<proteinExistence type="predicted"/>
<dbReference type="EMBL" id="ABWL02000031">
    <property type="protein sequence ID" value="EFE05576.1"/>
    <property type="molecule type" value="Genomic_DNA"/>
</dbReference>
<dbReference type="Pfam" id="PF18602">
    <property type="entry name" value="Rap1a"/>
    <property type="match status" value="1"/>
</dbReference>
<feature type="chain" id="PRO_5003054088" description="Rap1a immunity protein domain-containing protein" evidence="1">
    <location>
        <begin position="22"/>
        <end position="125"/>
    </location>
</feature>
<dbReference type="RefSeq" id="WP_006688163.1">
    <property type="nucleotide sequence ID" value="NZ_GG730303.1"/>
</dbReference>
<dbReference type="Gene3D" id="1.10.890.40">
    <property type="match status" value="1"/>
</dbReference>
<comment type="caution">
    <text evidence="3">The sequence shown here is derived from an EMBL/GenBank/DDBJ whole genome shotgun (WGS) entry which is preliminary data.</text>
</comment>
<dbReference type="Proteomes" id="UP000003880">
    <property type="component" value="Unassembled WGS sequence"/>
</dbReference>
<evidence type="ECO:0000313" key="3">
    <source>
        <dbReference type="EMBL" id="EFE05576.1"/>
    </source>
</evidence>
<dbReference type="HOGENOM" id="CLU_1988704_0_0_6"/>
<gene>
    <name evidence="3" type="ORF">CIT292_11022</name>
</gene>
<protein>
    <recommendedName>
        <fullName evidence="2">Rap1a immunity protein domain-containing protein</fullName>
    </recommendedName>
</protein>
<name>D4BKE5_9ENTR</name>
<dbReference type="InterPro" id="IPR041238">
    <property type="entry name" value="Rap1a"/>
</dbReference>